<dbReference type="PANTHER" id="PTHR43615:SF1">
    <property type="entry name" value="PPDK_N DOMAIN-CONTAINING PROTEIN"/>
    <property type="match status" value="1"/>
</dbReference>
<reference evidence="2 3" key="1">
    <citation type="journal article" date="2016" name="Nat. Commun.">
        <title>Thousands of microbial genomes shed light on interconnected biogeochemical processes in an aquifer system.</title>
        <authorList>
            <person name="Anantharaman K."/>
            <person name="Brown C.T."/>
            <person name="Hug L.A."/>
            <person name="Sharon I."/>
            <person name="Castelle C.J."/>
            <person name="Probst A.J."/>
            <person name="Thomas B.C."/>
            <person name="Singh A."/>
            <person name="Wilkins M.J."/>
            <person name="Karaoz U."/>
            <person name="Brodie E.L."/>
            <person name="Williams K.H."/>
            <person name="Hubbard S.S."/>
            <person name="Banfield J.F."/>
        </authorList>
    </citation>
    <scope>NUCLEOTIDE SEQUENCE [LARGE SCALE GENOMIC DNA]</scope>
</reference>
<protein>
    <recommendedName>
        <fullName evidence="1">Pyruvate phosphate dikinase AMP/ATP-binding domain-containing protein</fullName>
    </recommendedName>
</protein>
<proteinExistence type="predicted"/>
<dbReference type="GO" id="GO:0005524">
    <property type="term" value="F:ATP binding"/>
    <property type="evidence" value="ECO:0007669"/>
    <property type="project" value="InterPro"/>
</dbReference>
<dbReference type="InterPro" id="IPR013815">
    <property type="entry name" value="ATP_grasp_subdomain_1"/>
</dbReference>
<evidence type="ECO:0000313" key="2">
    <source>
        <dbReference type="EMBL" id="OGM64355.1"/>
    </source>
</evidence>
<organism evidence="2 3">
    <name type="scientific">Candidatus Woesebacteria bacterium RIFCSPLOWO2_01_FULL_39_14</name>
    <dbReference type="NCBI Taxonomy" id="1802518"/>
    <lineage>
        <taxon>Bacteria</taxon>
        <taxon>Candidatus Woeseibacteriota</taxon>
    </lineage>
</organism>
<feature type="domain" description="Pyruvate phosphate dikinase AMP/ATP-binding" evidence="1">
    <location>
        <begin position="469"/>
        <end position="627"/>
    </location>
</feature>
<name>A0A1F8BLY7_9BACT</name>
<evidence type="ECO:0000313" key="3">
    <source>
        <dbReference type="Proteomes" id="UP000177060"/>
    </source>
</evidence>
<accession>A0A1F8BLY7</accession>
<comment type="caution">
    <text evidence="2">The sequence shown here is derived from an EMBL/GenBank/DDBJ whole genome shotgun (WGS) entry which is preliminary data.</text>
</comment>
<dbReference type="PANTHER" id="PTHR43615">
    <property type="entry name" value="PHOSPHOENOLPYRUVATE SYNTHASE-RELATED"/>
    <property type="match status" value="1"/>
</dbReference>
<gene>
    <name evidence="2" type="ORF">A3A52_05470</name>
</gene>
<dbReference type="InterPro" id="IPR002192">
    <property type="entry name" value="PPDK_AMP/ATP-bd"/>
</dbReference>
<dbReference type="SUPFAM" id="SSF56059">
    <property type="entry name" value="Glutathione synthetase ATP-binding domain-like"/>
    <property type="match status" value="1"/>
</dbReference>
<dbReference type="AlphaFoldDB" id="A0A1F8BLY7"/>
<dbReference type="GO" id="GO:0016301">
    <property type="term" value="F:kinase activity"/>
    <property type="evidence" value="ECO:0007669"/>
    <property type="project" value="InterPro"/>
</dbReference>
<dbReference type="InterPro" id="IPR051549">
    <property type="entry name" value="PEP_Utilizing_Enz"/>
</dbReference>
<dbReference type="Pfam" id="PF01326">
    <property type="entry name" value="PPDK_N"/>
    <property type="match status" value="1"/>
</dbReference>
<sequence length="822" mass="92556">MVPSSIRRPLHFPKLKKGDLARVLLMSQERTNDNLSIENIFEVQPELGRDIYNNQFRQTIIMLSLVNKVKVFGNDQDDEFTLVRENGDTNGIFKSWAVPVIPFLEGEMQESLVLYMEQRPESFWEDMPGDLKMCASEWYEKTKDNPNYLRQVLERWRAFSEIHDRRLIEIFSQRDLPTNKEDKISELYWRLKIAFGYAAPFYHLEAMIADSEQTPFNPVPTMKNERKNAGGSLDVIGMTLPSTFSTEVVASPDGWNGLTWHKIQEMTDSLDEVKMSIALNISRVTGTPIEDIIFAANVLERIPVSVGGKKGDLSQTEAIKITEDALGQLKTTDSNVKVAGDMNALIRFLNWFPLVRKEENFSLGKGWRYAAVCDTANELLHELSGGELFVDFFSSNFVNHLLPQIGELDATSAKGRFLLQLIEEGKLLPEIYDLIQKKGPEIIENISIGLANLKIKEATVSLTDVRPRALVGGKAAGLSEAATIFGKENTLPGRTITIEWINKILFQDPELASLIYTIEKVNDLENKFSIAEEIRRRIPALRFTDSISLETYNNYAVRSSSFDEDTTTNGSAAGVYDSVIGVKGNEIESAIRRVVSSFFSEKAISFRALYGLSDKPSMAVIISPYIEGGGGVIITKGNGEDWELSVAESAQRIVIDGGDSGYDSYKSEHGELHTRTDYQVIEEPEAWLIAKLALKAERLLKTPVDMEFVLKERKPVILQLRSTIKTSFSNIDRMESRTEKIKASTIYVQDFTSLREIGKLQSSHMLRVGGKIDIGQFQGELLRFLVANRKYLKGLILERRIPRTSHLVNICANLGIGIDFTD</sequence>
<dbReference type="Gene3D" id="3.30.1490.20">
    <property type="entry name" value="ATP-grasp fold, A domain"/>
    <property type="match status" value="1"/>
</dbReference>
<dbReference type="EMBL" id="MGHE01000012">
    <property type="protein sequence ID" value="OGM64355.1"/>
    <property type="molecule type" value="Genomic_DNA"/>
</dbReference>
<dbReference type="Proteomes" id="UP000177060">
    <property type="component" value="Unassembled WGS sequence"/>
</dbReference>
<evidence type="ECO:0000259" key="1">
    <source>
        <dbReference type="Pfam" id="PF01326"/>
    </source>
</evidence>